<accession>A0A9R0HSD5</accession>
<dbReference type="PROSITE" id="PS01361">
    <property type="entry name" value="ZF_DOF_1"/>
    <property type="match status" value="1"/>
</dbReference>
<dbReference type="InterPro" id="IPR045174">
    <property type="entry name" value="Dof"/>
</dbReference>
<dbReference type="InterPro" id="IPR003851">
    <property type="entry name" value="Znf_Dof"/>
</dbReference>
<evidence type="ECO:0000256" key="10">
    <source>
        <dbReference type="SAM" id="MobiDB-lite"/>
    </source>
</evidence>
<dbReference type="PANTHER" id="PTHR31992">
    <property type="entry name" value="DOF ZINC FINGER PROTEIN DOF1.4-RELATED"/>
    <property type="match status" value="1"/>
</dbReference>
<dbReference type="RefSeq" id="XP_021835848.1">
    <property type="nucleotide sequence ID" value="XM_021980156.2"/>
</dbReference>
<comment type="function">
    <text evidence="9">Transcription factor that binds specifically to a 5'-AA[AG]G-3' consensus core sequence.</text>
</comment>
<keyword evidence="11" id="KW-0812">Transmembrane</keyword>
<evidence type="ECO:0000256" key="1">
    <source>
        <dbReference type="ARBA" id="ARBA00022723"/>
    </source>
</evidence>
<protein>
    <recommendedName>
        <fullName evidence="9">Dof zinc finger protein</fullName>
    </recommendedName>
</protein>
<comment type="subcellular location">
    <subcellularLocation>
        <location evidence="8 9">Nucleus</location>
    </subcellularLocation>
</comment>
<dbReference type="AlphaFoldDB" id="A0A9R0HSD5"/>
<evidence type="ECO:0000256" key="4">
    <source>
        <dbReference type="ARBA" id="ARBA00023015"/>
    </source>
</evidence>
<evidence type="ECO:0000256" key="2">
    <source>
        <dbReference type="ARBA" id="ARBA00022771"/>
    </source>
</evidence>
<keyword evidence="3 9" id="KW-0862">Zinc</keyword>
<name>A0A9R0HSD5_SPIOL</name>
<dbReference type="GO" id="GO:0003700">
    <property type="term" value="F:DNA-binding transcription factor activity"/>
    <property type="evidence" value="ECO:0007669"/>
    <property type="project" value="UniProtKB-UniRule"/>
</dbReference>
<evidence type="ECO:0000256" key="7">
    <source>
        <dbReference type="ARBA" id="ARBA00023242"/>
    </source>
</evidence>
<keyword evidence="11" id="KW-0472">Membrane</keyword>
<dbReference type="OrthoDB" id="1927254at2759"/>
<evidence type="ECO:0000256" key="8">
    <source>
        <dbReference type="PROSITE-ProRule" id="PRU00071"/>
    </source>
</evidence>
<evidence type="ECO:0000313" key="13">
    <source>
        <dbReference type="Proteomes" id="UP000813463"/>
    </source>
</evidence>
<keyword evidence="11" id="KW-1133">Transmembrane helix</keyword>
<evidence type="ECO:0000256" key="9">
    <source>
        <dbReference type="RuleBase" id="RU369094"/>
    </source>
</evidence>
<evidence type="ECO:0000313" key="14">
    <source>
        <dbReference type="RefSeq" id="XP_021835848.1"/>
    </source>
</evidence>
<gene>
    <name evidence="14" type="primary">LOC110775548</name>
</gene>
<dbReference type="KEGG" id="soe:110775548"/>
<organism evidence="13 14">
    <name type="scientific">Spinacia oleracea</name>
    <name type="common">Spinach</name>
    <dbReference type="NCBI Taxonomy" id="3562"/>
    <lineage>
        <taxon>Eukaryota</taxon>
        <taxon>Viridiplantae</taxon>
        <taxon>Streptophyta</taxon>
        <taxon>Embryophyta</taxon>
        <taxon>Tracheophyta</taxon>
        <taxon>Spermatophyta</taxon>
        <taxon>Magnoliopsida</taxon>
        <taxon>eudicotyledons</taxon>
        <taxon>Gunneridae</taxon>
        <taxon>Pentapetalae</taxon>
        <taxon>Caryophyllales</taxon>
        <taxon>Chenopodiaceae</taxon>
        <taxon>Chenopodioideae</taxon>
        <taxon>Anserineae</taxon>
        <taxon>Spinacia</taxon>
    </lineage>
</organism>
<keyword evidence="1 9" id="KW-0479">Metal-binding</keyword>
<feature type="transmembrane region" description="Helical" evidence="11">
    <location>
        <begin position="33"/>
        <end position="52"/>
    </location>
</feature>
<dbReference type="Pfam" id="PF02701">
    <property type="entry name" value="Zn_ribbon_Dof"/>
    <property type="match status" value="1"/>
</dbReference>
<dbReference type="GeneID" id="110775548"/>
<reference evidence="14" key="2">
    <citation type="submission" date="2025-08" db="UniProtKB">
        <authorList>
            <consortium name="RefSeq"/>
        </authorList>
    </citation>
    <scope>IDENTIFICATION</scope>
    <source>
        <tissue evidence="14">Leaf</tissue>
    </source>
</reference>
<dbReference type="PANTHER" id="PTHR31992:SF203">
    <property type="entry name" value="DOF ZINC FINGER PROTEIN"/>
    <property type="match status" value="1"/>
</dbReference>
<keyword evidence="5 8" id="KW-0238">DNA-binding</keyword>
<reference evidence="13" key="1">
    <citation type="journal article" date="2021" name="Nat. Commun.">
        <title>Genomic analyses provide insights into spinach domestication and the genetic basis of agronomic traits.</title>
        <authorList>
            <person name="Cai X."/>
            <person name="Sun X."/>
            <person name="Xu C."/>
            <person name="Sun H."/>
            <person name="Wang X."/>
            <person name="Ge C."/>
            <person name="Zhang Z."/>
            <person name="Wang Q."/>
            <person name="Fei Z."/>
            <person name="Jiao C."/>
            <person name="Wang Q."/>
        </authorList>
    </citation>
    <scope>NUCLEOTIDE SEQUENCE [LARGE SCALE GENOMIC DNA]</scope>
    <source>
        <strain evidence="13">cv. Varoflay</strain>
    </source>
</reference>
<dbReference type="GO" id="GO:0003677">
    <property type="term" value="F:DNA binding"/>
    <property type="evidence" value="ECO:0007669"/>
    <property type="project" value="UniProtKB-UniRule"/>
</dbReference>
<dbReference type="GO" id="GO:0005634">
    <property type="term" value="C:nucleus"/>
    <property type="evidence" value="ECO:0007669"/>
    <property type="project" value="UniProtKB-SubCell"/>
</dbReference>
<sequence>MLCLISLSTLFSLFIFKPHLLTTKHTLKTPSVFLFYIKTNLSLFLLCVFLFASSSIFEGKMPTEAAEKRAVRAQQSGALLPPVEFHEPLPCPRCTSTNTKFCYYNNYNFSQPRHFCKSCRRYWTQGGTLRDIPVGGGSRKTAKRSRTCSVSSSPTSTSSALSIGPILDHNPFSQAPVYVSLSSTTAGGGGGGGGGGFTSLLSGGGGGPGLLALGGFGLGLGLDEVGFGLGRGVWAFPHHEIGSYMNGVNGGCGVGGDNGGGCGGGGGGGEGGGVSRSDTWHMESGEMVGYVGGEYFTSLPDLAAISTSGNGLK</sequence>
<evidence type="ECO:0000256" key="11">
    <source>
        <dbReference type="SAM" id="Phobius"/>
    </source>
</evidence>
<dbReference type="Proteomes" id="UP000813463">
    <property type="component" value="Chromosome 3"/>
</dbReference>
<evidence type="ECO:0000256" key="3">
    <source>
        <dbReference type="ARBA" id="ARBA00022833"/>
    </source>
</evidence>
<keyword evidence="4 9" id="KW-0805">Transcription regulation</keyword>
<feature type="region of interest" description="Disordered" evidence="10">
    <location>
        <begin position="134"/>
        <end position="155"/>
    </location>
</feature>
<dbReference type="GO" id="GO:0008270">
    <property type="term" value="F:zinc ion binding"/>
    <property type="evidence" value="ECO:0007669"/>
    <property type="project" value="UniProtKB-KW"/>
</dbReference>
<proteinExistence type="predicted"/>
<dbReference type="PROSITE" id="PS50884">
    <property type="entry name" value="ZF_DOF_2"/>
    <property type="match status" value="1"/>
</dbReference>
<keyword evidence="2 8" id="KW-0863">Zinc-finger</keyword>
<keyword evidence="13" id="KW-1185">Reference proteome</keyword>
<keyword evidence="7 8" id="KW-0539">Nucleus</keyword>
<evidence type="ECO:0000259" key="12">
    <source>
        <dbReference type="PROSITE" id="PS50884"/>
    </source>
</evidence>
<keyword evidence="6 9" id="KW-0804">Transcription</keyword>
<evidence type="ECO:0000256" key="6">
    <source>
        <dbReference type="ARBA" id="ARBA00023163"/>
    </source>
</evidence>
<evidence type="ECO:0000256" key="5">
    <source>
        <dbReference type="ARBA" id="ARBA00023125"/>
    </source>
</evidence>
<feature type="domain" description="Dof-type" evidence="12">
    <location>
        <begin position="89"/>
        <end position="143"/>
    </location>
</feature>